<feature type="compositionally biased region" description="Low complexity" evidence="5">
    <location>
        <begin position="650"/>
        <end position="665"/>
    </location>
</feature>
<feature type="domain" description="HMG box" evidence="6">
    <location>
        <begin position="392"/>
        <end position="459"/>
    </location>
</feature>
<dbReference type="AlphaFoldDB" id="A0A6P8ZNM2"/>
<evidence type="ECO:0000313" key="7">
    <source>
        <dbReference type="Proteomes" id="UP000515158"/>
    </source>
</evidence>
<dbReference type="Proteomes" id="UP000515158">
    <property type="component" value="Unplaced"/>
</dbReference>
<dbReference type="KEGG" id="tpal:117646054"/>
<feature type="compositionally biased region" description="Acidic residues" evidence="5">
    <location>
        <begin position="666"/>
        <end position="681"/>
    </location>
</feature>
<dbReference type="SMART" id="SM00398">
    <property type="entry name" value="HMG"/>
    <property type="match status" value="4"/>
</dbReference>
<evidence type="ECO:0000256" key="5">
    <source>
        <dbReference type="SAM" id="MobiDB-lite"/>
    </source>
</evidence>
<feature type="compositionally biased region" description="Basic and acidic residues" evidence="5">
    <location>
        <begin position="21"/>
        <end position="50"/>
    </location>
</feature>
<dbReference type="InterPro" id="IPR051762">
    <property type="entry name" value="UBF1"/>
</dbReference>
<dbReference type="PANTHER" id="PTHR46318:SF3">
    <property type="entry name" value="UPSTREAM BINDING TRANSCRIPTION FACTOR"/>
    <property type="match status" value="1"/>
</dbReference>
<evidence type="ECO:0000256" key="1">
    <source>
        <dbReference type="ARBA" id="ARBA00004123"/>
    </source>
</evidence>
<feature type="domain" description="HMG box" evidence="6">
    <location>
        <begin position="188"/>
        <end position="256"/>
    </location>
</feature>
<dbReference type="PANTHER" id="PTHR46318">
    <property type="entry name" value="UPSTREAM BINDING TRANSCRIPTION FACTOR"/>
    <property type="match status" value="1"/>
</dbReference>
<keyword evidence="3 4" id="KW-0539">Nucleus</keyword>
<feature type="DNA-binding region" description="HMG box" evidence="4">
    <location>
        <begin position="294"/>
        <end position="361"/>
    </location>
</feature>
<evidence type="ECO:0000313" key="11">
    <source>
        <dbReference type="RefSeq" id="XP_034242601.1"/>
    </source>
</evidence>
<feature type="region of interest" description="Disordered" evidence="5">
    <location>
        <begin position="266"/>
        <end position="293"/>
    </location>
</feature>
<evidence type="ECO:0000259" key="6">
    <source>
        <dbReference type="PROSITE" id="PS50118"/>
    </source>
</evidence>
<dbReference type="Pfam" id="PF00505">
    <property type="entry name" value="HMG_box"/>
    <property type="match status" value="1"/>
</dbReference>
<reference evidence="8 9" key="1">
    <citation type="submission" date="2025-04" db="UniProtKB">
        <authorList>
            <consortium name="RefSeq"/>
        </authorList>
    </citation>
    <scope>IDENTIFICATION</scope>
    <source>
        <tissue evidence="8 9">Total insect</tissue>
    </source>
</reference>
<gene>
    <name evidence="8 9 10 11" type="primary">LOC117646054</name>
</gene>
<dbReference type="OrthoDB" id="498543at2759"/>
<accession>A0A6P8ZNM2</accession>
<feature type="DNA-binding region" description="HMG box" evidence="4">
    <location>
        <begin position="392"/>
        <end position="459"/>
    </location>
</feature>
<dbReference type="InterPro" id="IPR009071">
    <property type="entry name" value="HMG_box_dom"/>
</dbReference>
<dbReference type="InterPro" id="IPR036910">
    <property type="entry name" value="HMG_box_dom_sf"/>
</dbReference>
<evidence type="ECO:0000256" key="4">
    <source>
        <dbReference type="PROSITE-ProRule" id="PRU00267"/>
    </source>
</evidence>
<evidence type="ECO:0000313" key="10">
    <source>
        <dbReference type="RefSeq" id="XP_034242600.1"/>
    </source>
</evidence>
<dbReference type="PROSITE" id="PS50118">
    <property type="entry name" value="HMG_BOX_2"/>
    <property type="match status" value="3"/>
</dbReference>
<evidence type="ECO:0000313" key="9">
    <source>
        <dbReference type="RefSeq" id="XP_034242599.1"/>
    </source>
</evidence>
<evidence type="ECO:0000256" key="3">
    <source>
        <dbReference type="ARBA" id="ARBA00023242"/>
    </source>
</evidence>
<dbReference type="RefSeq" id="XP_034242601.1">
    <property type="nucleotide sequence ID" value="XM_034386710.1"/>
</dbReference>
<feature type="compositionally biased region" description="Acidic residues" evidence="5">
    <location>
        <begin position="692"/>
        <end position="702"/>
    </location>
</feature>
<protein>
    <submittedName>
        <fullName evidence="8 9">Nucleolar transcription factor 1-A-like</fullName>
    </submittedName>
</protein>
<organism evidence="9">
    <name type="scientific">Thrips palmi</name>
    <name type="common">Melon thrips</name>
    <dbReference type="NCBI Taxonomy" id="161013"/>
    <lineage>
        <taxon>Eukaryota</taxon>
        <taxon>Metazoa</taxon>
        <taxon>Ecdysozoa</taxon>
        <taxon>Arthropoda</taxon>
        <taxon>Hexapoda</taxon>
        <taxon>Insecta</taxon>
        <taxon>Pterygota</taxon>
        <taxon>Neoptera</taxon>
        <taxon>Paraneoptera</taxon>
        <taxon>Thysanoptera</taxon>
        <taxon>Terebrantia</taxon>
        <taxon>Thripoidea</taxon>
        <taxon>Thripidae</taxon>
        <taxon>Thrips</taxon>
    </lineage>
</organism>
<dbReference type="RefSeq" id="XP_034242600.1">
    <property type="nucleotide sequence ID" value="XM_034386709.1"/>
</dbReference>
<dbReference type="RefSeq" id="XP_034242598.1">
    <property type="nucleotide sequence ID" value="XM_034386707.1"/>
</dbReference>
<comment type="subcellular location">
    <subcellularLocation>
        <location evidence="1">Nucleus</location>
    </subcellularLocation>
</comment>
<name>A0A6P8ZNM2_THRPL</name>
<feature type="region of interest" description="Disordered" evidence="5">
    <location>
        <begin position="591"/>
        <end position="702"/>
    </location>
</feature>
<feature type="region of interest" description="Disordered" evidence="5">
    <location>
        <begin position="1"/>
        <end position="87"/>
    </location>
</feature>
<dbReference type="RefSeq" id="XP_034242599.1">
    <property type="nucleotide sequence ID" value="XM_034386708.1"/>
</dbReference>
<feature type="compositionally biased region" description="Basic and acidic residues" evidence="5">
    <location>
        <begin position="69"/>
        <end position="79"/>
    </location>
</feature>
<dbReference type="SUPFAM" id="SSF47095">
    <property type="entry name" value="HMG-box"/>
    <property type="match status" value="4"/>
</dbReference>
<keyword evidence="7" id="KW-1185">Reference proteome</keyword>
<evidence type="ECO:0000313" key="8">
    <source>
        <dbReference type="RefSeq" id="XP_034242598.1"/>
    </source>
</evidence>
<dbReference type="GO" id="GO:0003677">
    <property type="term" value="F:DNA binding"/>
    <property type="evidence" value="ECO:0007669"/>
    <property type="project" value="UniProtKB-UniRule"/>
</dbReference>
<sequence length="702" mass="80784">MVQKKRSAVTAEEDGPKKRRKDDVYEKPEVKKKSKKSKEYPVEVVEKRLSDDDDDDDYEDDDPEERQEDDNKASVKPETHSTLSKADNYGIGWPQEDLIELFNKIEANIPPNDKSVHSTRIENLDWDAVAFNDYSPAECKAVWMEVHKRIRHFRLLSEIIADARIWVHKPWVSFYKGKAKLPKHPECPRRPLGTFFLYCNAKKSKVTAQYPNLDMPQITSILAQMYHALPKSKKAKYEKIAEDLKKEYDEKLRIFYEQYPEAEREAREARIAARQRSSSNKVPKPPKHNLPPGVSKPITAKMMFINDCCDKVRNEPSYIPSEAKSKAGQLWETLSDKKKLVWIKRAVEEENKFIEKLKLHVSENPEFKVPLIKTVLRKDELELLRRSKGIPQKPASSGYVVYTRVMLQQCPELKDKLPKERMKEISLRWNALPEGEKEEYKKIYKHEKEQYDIDMAAYMESLPEDERREYLLKSQTLTGALKSKKKGDRANNGKIAKTKSKGSVKKVQRQYFPGEPHQPPLKAFDLFVESFVSDTKLSATEAPRFWDMLPANDKAKFQRKLSELKDKYIKEYKKFLKSLNEEEVAKYNELQKQNKKIEASARANEAQRSSADDDSDEGSSSEEEDNDESPANDSDSDEDNETENKKSESSSDSSSSSSESSSDSSSSDDSDSSSDDSDDEDKNTPQAVVKEEDSDSDSSDDD</sequence>
<dbReference type="Gene3D" id="1.10.30.10">
    <property type="entry name" value="High mobility group box domain"/>
    <property type="match status" value="4"/>
</dbReference>
<dbReference type="GeneID" id="117646054"/>
<feature type="compositionally biased region" description="Acidic residues" evidence="5">
    <location>
        <begin position="51"/>
        <end position="68"/>
    </location>
</feature>
<evidence type="ECO:0000256" key="2">
    <source>
        <dbReference type="ARBA" id="ARBA00023125"/>
    </source>
</evidence>
<dbReference type="GO" id="GO:0005634">
    <property type="term" value="C:nucleus"/>
    <property type="evidence" value="ECO:0007669"/>
    <property type="project" value="UniProtKB-SubCell"/>
</dbReference>
<feature type="compositionally biased region" description="Acidic residues" evidence="5">
    <location>
        <begin position="612"/>
        <end position="641"/>
    </location>
</feature>
<feature type="domain" description="HMG box" evidence="6">
    <location>
        <begin position="294"/>
        <end position="361"/>
    </location>
</feature>
<keyword evidence="2 4" id="KW-0238">DNA-binding</keyword>
<feature type="DNA-binding region" description="HMG box" evidence="4">
    <location>
        <begin position="188"/>
        <end position="256"/>
    </location>
</feature>
<proteinExistence type="predicted"/>